<evidence type="ECO:0000256" key="4">
    <source>
        <dbReference type="ARBA" id="ARBA00023089"/>
    </source>
</evidence>
<evidence type="ECO:0000256" key="3">
    <source>
        <dbReference type="ARBA" id="ARBA00022782"/>
    </source>
</evidence>
<feature type="region of interest" description="Disordered" evidence="6">
    <location>
        <begin position="1"/>
        <end position="26"/>
    </location>
</feature>
<dbReference type="PANTHER" id="PTHR31791">
    <property type="entry name" value="FRIGIDA-LIKE PROTEIN 3-RELATED"/>
    <property type="match status" value="1"/>
</dbReference>
<dbReference type="Proteomes" id="UP001341840">
    <property type="component" value="Unassembled WGS sequence"/>
</dbReference>
<protein>
    <recommendedName>
        <fullName evidence="5">FRIGIDA-like protein</fullName>
    </recommendedName>
</protein>
<dbReference type="PANTHER" id="PTHR31791:SF49">
    <property type="entry name" value="INACTIVE PROTEIN FRIGIDA"/>
    <property type="match status" value="1"/>
</dbReference>
<evidence type="ECO:0000313" key="8">
    <source>
        <dbReference type="Proteomes" id="UP001341840"/>
    </source>
</evidence>
<comment type="caution">
    <text evidence="7">The sequence shown here is derived from an EMBL/GenBank/DDBJ whole genome shotgun (WGS) entry which is preliminary data.</text>
</comment>
<dbReference type="InterPro" id="IPR012474">
    <property type="entry name" value="Frigida"/>
</dbReference>
<sequence>MASSSTVKEEHHNHLQHNSPAPPTTTAITVKCYPQHLTNNASLSPPPETEPAAEKLAKSVNDLNSFSVAIQAFKARYDELQNHLNFIDNAIDARSKEFESLPSSNGVVPSEPPPKAETLEGTEDEVLSLCQTMCGRGLRRYVISHLSEPNLLRQKVPAAIRNAPKPAKIVLECIGRFFLQGSKAYTKKDSNMVRARGASVLILEYYLLSGCVGSESNVVENSVKEEANNGAVAWRKRLIVEGGVAKASEADARGLILFIACFGIPAVFRNEDVLNLVRLSNAREISHLLRQSQVLLKRVSEIADGMMKKGSVVEAVDLAYTFGFEEKYSPQTALTSFLQKSEEAWTKTKNGSRDLPSVMKEANVKYLAALKSVLSCLEGHKFDSNVFLPGWELKDKINNLEKDINEIIKRIEEKPVVPKRKVDKSNSSKKVRPPEAKRPKFAPKDPSIASPSVAALQEHRIARHLDATSSYDVPLVARLLDGRSYGYSNNYPATSSLQIGSVPGSLPESYLGGAVGSGINMVGGAIASPAMSAGIAATTSSYSGYQGDMILDNVGNNHLYRWRGVGEGVSSDDWSLVQRYAGPPTSAQASADGFVGMPDHRSHAVASRGGGSDLYSFADAVFES</sequence>
<comment type="similarity">
    <text evidence="1 5">Belongs to the Frigida family.</text>
</comment>
<keyword evidence="4 5" id="KW-0287">Flowering</keyword>
<organism evidence="7 8">
    <name type="scientific">Stylosanthes scabra</name>
    <dbReference type="NCBI Taxonomy" id="79078"/>
    <lineage>
        <taxon>Eukaryota</taxon>
        <taxon>Viridiplantae</taxon>
        <taxon>Streptophyta</taxon>
        <taxon>Embryophyta</taxon>
        <taxon>Tracheophyta</taxon>
        <taxon>Spermatophyta</taxon>
        <taxon>Magnoliopsida</taxon>
        <taxon>eudicotyledons</taxon>
        <taxon>Gunneridae</taxon>
        <taxon>Pentapetalae</taxon>
        <taxon>rosids</taxon>
        <taxon>fabids</taxon>
        <taxon>Fabales</taxon>
        <taxon>Fabaceae</taxon>
        <taxon>Papilionoideae</taxon>
        <taxon>50 kb inversion clade</taxon>
        <taxon>dalbergioids sensu lato</taxon>
        <taxon>Dalbergieae</taxon>
        <taxon>Pterocarpus clade</taxon>
        <taxon>Stylosanthes</taxon>
    </lineage>
</organism>
<evidence type="ECO:0000256" key="6">
    <source>
        <dbReference type="SAM" id="MobiDB-lite"/>
    </source>
</evidence>
<feature type="region of interest" description="Disordered" evidence="6">
    <location>
        <begin position="418"/>
        <end position="449"/>
    </location>
</feature>
<gene>
    <name evidence="7" type="ORF">PIB30_067950</name>
</gene>
<feature type="compositionally biased region" description="Polar residues" evidence="6">
    <location>
        <begin position="16"/>
        <end position="26"/>
    </location>
</feature>
<dbReference type="Pfam" id="PF07899">
    <property type="entry name" value="Frigida"/>
    <property type="match status" value="1"/>
</dbReference>
<evidence type="ECO:0000256" key="1">
    <source>
        <dbReference type="ARBA" id="ARBA00008956"/>
    </source>
</evidence>
<evidence type="ECO:0000313" key="7">
    <source>
        <dbReference type="EMBL" id="MED6198599.1"/>
    </source>
</evidence>
<evidence type="ECO:0000256" key="2">
    <source>
        <dbReference type="ARBA" id="ARBA00022473"/>
    </source>
</evidence>
<feature type="region of interest" description="Disordered" evidence="6">
    <location>
        <begin position="98"/>
        <end position="121"/>
    </location>
</feature>
<name>A0ABU6XMH0_9FABA</name>
<keyword evidence="8" id="KW-1185">Reference proteome</keyword>
<keyword evidence="2 5" id="KW-0217">Developmental protein</keyword>
<proteinExistence type="inferred from homology"/>
<keyword evidence="3 5" id="KW-0221">Differentiation</keyword>
<reference evidence="7 8" key="1">
    <citation type="journal article" date="2023" name="Plants (Basel)">
        <title>Bridging the Gap: Combining Genomics and Transcriptomics Approaches to Understand Stylosanthes scabra, an Orphan Legume from the Brazilian Caatinga.</title>
        <authorList>
            <person name="Ferreira-Neto J.R.C."/>
            <person name="da Silva M.D."/>
            <person name="Binneck E."/>
            <person name="de Melo N.F."/>
            <person name="da Silva R.H."/>
            <person name="de Melo A.L.T.M."/>
            <person name="Pandolfi V."/>
            <person name="Bustamante F.O."/>
            <person name="Brasileiro-Vidal A.C."/>
            <person name="Benko-Iseppon A.M."/>
        </authorList>
    </citation>
    <scope>NUCLEOTIDE SEQUENCE [LARGE SCALE GENOMIC DNA]</scope>
    <source>
        <tissue evidence="7">Leaves</tissue>
    </source>
</reference>
<dbReference type="EMBL" id="JASCZI010212167">
    <property type="protein sequence ID" value="MED6198599.1"/>
    <property type="molecule type" value="Genomic_DNA"/>
</dbReference>
<evidence type="ECO:0000256" key="5">
    <source>
        <dbReference type="RuleBase" id="RU364012"/>
    </source>
</evidence>
<accession>A0ABU6XMH0</accession>
<feature type="compositionally biased region" description="Basic residues" evidence="6">
    <location>
        <begin position="418"/>
        <end position="431"/>
    </location>
</feature>